<name>A0AAV8VVL7_9CUCU</name>
<dbReference type="InterPro" id="IPR019374">
    <property type="entry name" value="Ribosomal_mS22"/>
</dbReference>
<comment type="caution">
    <text evidence="1">The sequence shown here is derived from an EMBL/GenBank/DDBJ whole genome shotgun (WGS) entry which is preliminary data.</text>
</comment>
<evidence type="ECO:0000313" key="1">
    <source>
        <dbReference type="EMBL" id="KAJ8918388.1"/>
    </source>
</evidence>
<evidence type="ECO:0000313" key="2">
    <source>
        <dbReference type="Proteomes" id="UP001159042"/>
    </source>
</evidence>
<keyword evidence="2" id="KW-1185">Reference proteome</keyword>
<dbReference type="PANTHER" id="PTHR13071">
    <property type="entry name" value="MITOCHONDRIAL 28S RIBOSOMAL PROTEIN S22"/>
    <property type="match status" value="1"/>
</dbReference>
<dbReference type="Pfam" id="PF10245">
    <property type="entry name" value="MRP-S22"/>
    <property type="match status" value="1"/>
</dbReference>
<proteinExistence type="predicted"/>
<dbReference type="EMBL" id="JANEYG010000026">
    <property type="protein sequence ID" value="KAJ8918388.1"/>
    <property type="molecule type" value="Genomic_DNA"/>
</dbReference>
<protein>
    <recommendedName>
        <fullName evidence="3">28S ribosomal protein S22, mitochondrial</fullName>
    </recommendedName>
</protein>
<dbReference type="AlphaFoldDB" id="A0AAV8VVL7"/>
<dbReference type="PANTHER" id="PTHR13071:SF4">
    <property type="entry name" value="SMALL RIBOSOMAL SUBUNIT PROTEIN MS22"/>
    <property type="match status" value="1"/>
</dbReference>
<dbReference type="GO" id="GO:0003735">
    <property type="term" value="F:structural constituent of ribosome"/>
    <property type="evidence" value="ECO:0007669"/>
    <property type="project" value="TreeGrafter"/>
</dbReference>
<accession>A0AAV8VVL7</accession>
<dbReference type="Proteomes" id="UP001159042">
    <property type="component" value="Unassembled WGS sequence"/>
</dbReference>
<gene>
    <name evidence="1" type="ORF">NQ315_008084</name>
</gene>
<organism evidence="1 2">
    <name type="scientific">Exocentrus adspersus</name>
    <dbReference type="NCBI Taxonomy" id="1586481"/>
    <lineage>
        <taxon>Eukaryota</taxon>
        <taxon>Metazoa</taxon>
        <taxon>Ecdysozoa</taxon>
        <taxon>Arthropoda</taxon>
        <taxon>Hexapoda</taxon>
        <taxon>Insecta</taxon>
        <taxon>Pterygota</taxon>
        <taxon>Neoptera</taxon>
        <taxon>Endopterygota</taxon>
        <taxon>Coleoptera</taxon>
        <taxon>Polyphaga</taxon>
        <taxon>Cucujiformia</taxon>
        <taxon>Chrysomeloidea</taxon>
        <taxon>Cerambycidae</taxon>
        <taxon>Lamiinae</taxon>
        <taxon>Acanthocinini</taxon>
        <taxon>Exocentrus</taxon>
    </lineage>
</organism>
<reference evidence="1 2" key="1">
    <citation type="journal article" date="2023" name="Insect Mol. Biol.">
        <title>Genome sequencing provides insights into the evolution of gene families encoding plant cell wall-degrading enzymes in longhorned beetles.</title>
        <authorList>
            <person name="Shin N.R."/>
            <person name="Okamura Y."/>
            <person name="Kirsch R."/>
            <person name="Pauchet Y."/>
        </authorList>
    </citation>
    <scope>NUCLEOTIDE SEQUENCE [LARGE SCALE GENOMIC DNA]</scope>
    <source>
        <strain evidence="1">EAD_L_NR</strain>
    </source>
</reference>
<sequence length="348" mass="40490">MATLRYITRQILSNTIKADNKLQVNNTRAVWLRYLNYSPIVYDESRNPAPFFFDQRIQTLLKTLTRVDFAKVFRKRKLGASKVSDPEYKFMTDEELQESIKKAARRANKLLQIPPAVSVHKPKDRIVAKDPALQGLESCRMVFTDITFGLKDCDRLIVVREPDGTLQEAEWELRYRMNQLYFPRKTRSLRTPKMFEDAYLETLLDRQEYEFILDAACVQFEPDDYKYQQVTSVTYQHINDKNGFDIVRSTRHFGALAFFLAWNKDIDNLLLDLIESSRIDEGNCLVELYCKIHGVPIESSSELEAIEEYIEKYSSKKSALQLAVQAYKELAKQNDELKKGIEVAHGIS</sequence>
<evidence type="ECO:0008006" key="3">
    <source>
        <dbReference type="Google" id="ProtNLM"/>
    </source>
</evidence>
<dbReference type="GO" id="GO:0005763">
    <property type="term" value="C:mitochondrial small ribosomal subunit"/>
    <property type="evidence" value="ECO:0007669"/>
    <property type="project" value="TreeGrafter"/>
</dbReference>